<feature type="modified residue" description="2-(S-cysteinyl)pyruvic acid O-phosphothioketal" evidence="13">
    <location>
        <position position="119"/>
    </location>
</feature>
<dbReference type="InterPro" id="IPR013792">
    <property type="entry name" value="RNA3'P_cycl/enolpyr_Trfase_a/b"/>
</dbReference>
<dbReference type="RefSeq" id="WP_014427071.1">
    <property type="nucleotide sequence ID" value="NC_017075.1"/>
</dbReference>
<evidence type="ECO:0000256" key="2">
    <source>
        <dbReference type="ARBA" id="ARBA00004752"/>
    </source>
</evidence>
<dbReference type="GO" id="GO:0008360">
    <property type="term" value="P:regulation of cell shape"/>
    <property type="evidence" value="ECO:0007669"/>
    <property type="project" value="UniProtKB-KW"/>
</dbReference>
<evidence type="ECO:0000256" key="12">
    <source>
        <dbReference type="ARBA" id="ARBA00047527"/>
    </source>
</evidence>
<reference evidence="15 16" key="1">
    <citation type="journal article" date="2012" name="J. Bacteriol.">
        <title>Complete genome sequence of phototrophic betaproteobacterium Rubrivivax gelatinosus IL144.</title>
        <authorList>
            <person name="Nagashima S."/>
            <person name="Kamimura A."/>
            <person name="Shimizu T."/>
            <person name="Nakamura-isaki S."/>
            <person name="Aono E."/>
            <person name="Sakamoto K."/>
            <person name="Ichikawa N."/>
            <person name="Nakazawa H."/>
            <person name="Sekine M."/>
            <person name="Yamazaki S."/>
            <person name="Fujita N."/>
            <person name="Shimada K."/>
            <person name="Hanada S."/>
            <person name="Nagashima K.V.P."/>
        </authorList>
    </citation>
    <scope>NUCLEOTIDE SEQUENCE [LARGE SCALE GENOMIC DNA]</scope>
    <source>
        <strain evidence="16">NBRC 100245 / IL144</strain>
    </source>
</reference>
<accession>I0HMG1</accession>
<feature type="binding site" evidence="13">
    <location>
        <position position="95"/>
    </location>
    <ligand>
        <name>UDP-N-acetyl-alpha-D-glucosamine</name>
        <dbReference type="ChEBI" id="CHEBI:57705"/>
    </ligand>
</feature>
<dbReference type="NCBIfam" id="NF006873">
    <property type="entry name" value="PRK09369.1"/>
    <property type="match status" value="1"/>
</dbReference>
<feature type="binding site" evidence="13">
    <location>
        <begin position="22"/>
        <end position="23"/>
    </location>
    <ligand>
        <name>phosphoenolpyruvate</name>
        <dbReference type="ChEBI" id="CHEBI:58702"/>
    </ligand>
</feature>
<evidence type="ECO:0000256" key="3">
    <source>
        <dbReference type="ARBA" id="ARBA00022490"/>
    </source>
</evidence>
<name>I0HMG1_RUBGI</name>
<dbReference type="GO" id="GO:0051301">
    <property type="term" value="P:cell division"/>
    <property type="evidence" value="ECO:0007669"/>
    <property type="project" value="UniProtKB-KW"/>
</dbReference>
<dbReference type="GO" id="GO:0005737">
    <property type="term" value="C:cytoplasm"/>
    <property type="evidence" value="ECO:0007669"/>
    <property type="project" value="UniProtKB-SubCell"/>
</dbReference>
<dbReference type="NCBIfam" id="TIGR01072">
    <property type="entry name" value="murA"/>
    <property type="match status" value="1"/>
</dbReference>
<evidence type="ECO:0000256" key="9">
    <source>
        <dbReference type="ARBA" id="ARBA00023316"/>
    </source>
</evidence>
<comment type="subcellular location">
    <subcellularLocation>
        <location evidence="1 13">Cytoplasm</location>
    </subcellularLocation>
</comment>
<evidence type="ECO:0000256" key="4">
    <source>
        <dbReference type="ARBA" id="ARBA00022618"/>
    </source>
</evidence>
<evidence type="ECO:0000256" key="10">
    <source>
        <dbReference type="ARBA" id="ARBA00023317"/>
    </source>
</evidence>
<dbReference type="GO" id="GO:0019277">
    <property type="term" value="P:UDP-N-acetylgalactosamine biosynthetic process"/>
    <property type="evidence" value="ECO:0007669"/>
    <property type="project" value="InterPro"/>
</dbReference>
<dbReference type="PANTHER" id="PTHR43783:SF1">
    <property type="entry name" value="UDP-N-ACETYLGLUCOSAMINE 1-CARBOXYVINYLTRANSFERASE"/>
    <property type="match status" value="1"/>
</dbReference>
<keyword evidence="3 13" id="KW-0963">Cytoplasm</keyword>
<feature type="active site" description="Proton donor" evidence="13">
    <location>
        <position position="119"/>
    </location>
</feature>
<dbReference type="GO" id="GO:0008760">
    <property type="term" value="F:UDP-N-acetylglucosamine 1-carboxyvinyltransferase activity"/>
    <property type="evidence" value="ECO:0007669"/>
    <property type="project" value="UniProtKB-UniRule"/>
</dbReference>
<evidence type="ECO:0000256" key="1">
    <source>
        <dbReference type="ARBA" id="ARBA00004496"/>
    </source>
</evidence>
<evidence type="ECO:0000256" key="13">
    <source>
        <dbReference type="HAMAP-Rule" id="MF_00111"/>
    </source>
</evidence>
<dbReference type="PATRIC" id="fig|983917.3.peg.837"/>
<keyword evidence="9 13" id="KW-0961">Cell wall biogenesis/degradation</keyword>
<dbReference type="InterPro" id="IPR050068">
    <property type="entry name" value="MurA_subfamily"/>
</dbReference>
<feature type="binding site" evidence="13">
    <location>
        <position position="331"/>
    </location>
    <ligand>
        <name>UDP-N-acetyl-alpha-D-glucosamine</name>
        <dbReference type="ChEBI" id="CHEBI:57705"/>
    </ligand>
</feature>
<dbReference type="InterPro" id="IPR001986">
    <property type="entry name" value="Enolpyruvate_Tfrase_dom"/>
</dbReference>
<protein>
    <recommendedName>
        <fullName evidence="13">UDP-N-acetylglucosamine 1-carboxyvinyltransferase</fullName>
        <ecNumber evidence="13">2.5.1.7</ecNumber>
    </recommendedName>
    <alternativeName>
        <fullName evidence="13">Enoylpyruvate transferase</fullName>
    </alternativeName>
    <alternativeName>
        <fullName evidence="13">UDP-N-acetylglucosamine enolpyruvyl transferase</fullName>
        <shortName evidence="13">EPT</shortName>
    </alternativeName>
</protein>
<evidence type="ECO:0000259" key="14">
    <source>
        <dbReference type="Pfam" id="PF00275"/>
    </source>
</evidence>
<evidence type="ECO:0000313" key="15">
    <source>
        <dbReference type="EMBL" id="BAL94198.1"/>
    </source>
</evidence>
<dbReference type="eggNOG" id="COG0766">
    <property type="taxonomic scope" value="Bacteria"/>
</dbReference>
<proteinExistence type="inferred from homology"/>
<dbReference type="InterPro" id="IPR005750">
    <property type="entry name" value="UDP_GlcNAc_COvinyl_MurA"/>
</dbReference>
<sequence length="421" mass="44811">MDKLLIRGGRRLQGEVSISGAKNAALPELCAALLCAEPLTLDNVPRLQDVATMLSLLRRMGVAVERPEDQPARVTLAAPDSLDPVAPYELVKTMRASILVLGPLLARFGRATVSLPGGCAIGSRPVDQHIKGLQAMGATVKVEHGNIVASAGRLRGARITTDMITVTGTENLLMAAALAEGETVLENAAQEPEVTDLAELLIAMGAKIEGHGSGRIRIQGVERLHAPAAPHRIVPDRIEAGTFLCAVAAAGGEAVLRDARAEHLDAVITKLREAGVAIESGEDWIRVRADARPKAVSFRTSEYPAFPTDMQAQFMAVDCVAEGAAKVAETIFENRFMHVNELVRLGARIQVDGHTAMIQGVDTLSGATVMATDLRASASLVIAGLVAEGETTVERIYHLDRGYDRMEAKLRALGADIERVR</sequence>
<dbReference type="Proteomes" id="UP000007883">
    <property type="component" value="Chromosome"/>
</dbReference>
<gene>
    <name evidence="13 15" type="primary">murA</name>
    <name evidence="15" type="ordered locus">RGE_08570</name>
</gene>
<evidence type="ECO:0000256" key="7">
    <source>
        <dbReference type="ARBA" id="ARBA00022984"/>
    </source>
</evidence>
<comment type="catalytic activity">
    <reaction evidence="12 13">
        <text>phosphoenolpyruvate + UDP-N-acetyl-alpha-D-glucosamine = UDP-N-acetyl-3-O-(1-carboxyvinyl)-alpha-D-glucosamine + phosphate</text>
        <dbReference type="Rhea" id="RHEA:18681"/>
        <dbReference type="ChEBI" id="CHEBI:43474"/>
        <dbReference type="ChEBI" id="CHEBI:57705"/>
        <dbReference type="ChEBI" id="CHEBI:58702"/>
        <dbReference type="ChEBI" id="CHEBI:68483"/>
        <dbReference type="EC" id="2.5.1.7"/>
    </reaction>
</comment>
<evidence type="ECO:0000313" key="16">
    <source>
        <dbReference type="Proteomes" id="UP000007883"/>
    </source>
</evidence>
<dbReference type="Gene3D" id="3.65.10.10">
    <property type="entry name" value="Enolpyruvate transferase domain"/>
    <property type="match status" value="2"/>
</dbReference>
<keyword evidence="5 13" id="KW-0808">Transferase</keyword>
<keyword evidence="16" id="KW-1185">Reference proteome</keyword>
<keyword evidence="8 13" id="KW-0131">Cell cycle</keyword>
<dbReference type="CDD" id="cd01555">
    <property type="entry name" value="UdpNAET"/>
    <property type="match status" value="1"/>
</dbReference>
<dbReference type="SUPFAM" id="SSF55205">
    <property type="entry name" value="EPT/RTPC-like"/>
    <property type="match status" value="1"/>
</dbReference>
<dbReference type="EMBL" id="AP012320">
    <property type="protein sequence ID" value="BAL94198.1"/>
    <property type="molecule type" value="Genomic_DNA"/>
</dbReference>
<comment type="similarity">
    <text evidence="11 13">Belongs to the EPSP synthase family. MurA subfamily.</text>
</comment>
<dbReference type="FunFam" id="3.65.10.10:FF:000001">
    <property type="entry name" value="UDP-N-acetylglucosamine 1-carboxyvinyltransferase"/>
    <property type="match status" value="1"/>
</dbReference>
<dbReference type="AlphaFoldDB" id="I0HMG1"/>
<dbReference type="HOGENOM" id="CLU_027387_0_0_4"/>
<comment type="pathway">
    <text evidence="2 13">Cell wall biogenesis; peptidoglycan biosynthesis.</text>
</comment>
<comment type="caution">
    <text evidence="13">Lacks conserved residue(s) required for the propagation of feature annotation.</text>
</comment>
<evidence type="ECO:0000256" key="6">
    <source>
        <dbReference type="ARBA" id="ARBA00022960"/>
    </source>
</evidence>
<keyword evidence="7 13" id="KW-0573">Peptidoglycan synthesis</keyword>
<dbReference type="PANTHER" id="PTHR43783">
    <property type="entry name" value="UDP-N-ACETYLGLUCOSAMINE 1-CARBOXYVINYLTRANSFERASE"/>
    <property type="match status" value="1"/>
</dbReference>
<dbReference type="KEGG" id="rge:RGE_08570"/>
<organism evidence="15 16">
    <name type="scientific">Rubrivivax gelatinosus (strain NBRC 100245 / IL144)</name>
    <dbReference type="NCBI Taxonomy" id="983917"/>
    <lineage>
        <taxon>Bacteria</taxon>
        <taxon>Pseudomonadati</taxon>
        <taxon>Pseudomonadota</taxon>
        <taxon>Betaproteobacteria</taxon>
        <taxon>Burkholderiales</taxon>
        <taxon>Sphaerotilaceae</taxon>
        <taxon>Rubrivivax</taxon>
    </lineage>
</organism>
<dbReference type="Pfam" id="PF00275">
    <property type="entry name" value="EPSP_synthase"/>
    <property type="match status" value="1"/>
</dbReference>
<dbReference type="InterPro" id="IPR036968">
    <property type="entry name" value="Enolpyruvate_Tfrase_sf"/>
</dbReference>
<dbReference type="STRING" id="983917.RGE_08570"/>
<dbReference type="HAMAP" id="MF_00111">
    <property type="entry name" value="MurA"/>
    <property type="match status" value="1"/>
</dbReference>
<feature type="binding site" evidence="13">
    <location>
        <begin position="124"/>
        <end position="128"/>
    </location>
    <ligand>
        <name>UDP-N-acetyl-alpha-D-glucosamine</name>
        <dbReference type="ChEBI" id="CHEBI:57705"/>
    </ligand>
</feature>
<dbReference type="GO" id="GO:0071555">
    <property type="term" value="P:cell wall organization"/>
    <property type="evidence" value="ECO:0007669"/>
    <property type="project" value="UniProtKB-KW"/>
</dbReference>
<keyword evidence="4 13" id="KW-0132">Cell division</keyword>
<comment type="function">
    <text evidence="13">Cell wall formation. Adds enolpyruvyl to UDP-N-acetylglucosamine.</text>
</comment>
<feature type="domain" description="Enolpyruvate transferase" evidence="14">
    <location>
        <begin position="7"/>
        <end position="410"/>
    </location>
</feature>
<evidence type="ECO:0000256" key="5">
    <source>
        <dbReference type="ARBA" id="ARBA00022679"/>
    </source>
</evidence>
<feature type="binding site" evidence="13">
    <location>
        <position position="309"/>
    </location>
    <ligand>
        <name>UDP-N-acetyl-alpha-D-glucosamine</name>
        <dbReference type="ChEBI" id="CHEBI:57705"/>
    </ligand>
</feature>
<dbReference type="GO" id="GO:0009252">
    <property type="term" value="P:peptidoglycan biosynthetic process"/>
    <property type="evidence" value="ECO:0007669"/>
    <property type="project" value="UniProtKB-UniRule"/>
</dbReference>
<keyword evidence="6 13" id="KW-0133">Cell shape</keyword>
<evidence type="ECO:0000256" key="11">
    <source>
        <dbReference type="ARBA" id="ARBA00038367"/>
    </source>
</evidence>
<evidence type="ECO:0000256" key="8">
    <source>
        <dbReference type="ARBA" id="ARBA00023306"/>
    </source>
</evidence>
<dbReference type="EC" id="2.5.1.7" evidence="13"/>
<keyword evidence="10 13" id="KW-0670">Pyruvate</keyword>
<dbReference type="UniPathway" id="UPA00219"/>